<feature type="domain" description="Protein CR006 P-loop" evidence="1">
    <location>
        <begin position="123"/>
        <end position="340"/>
    </location>
</feature>
<gene>
    <name evidence="2" type="ORF">JBF11_06845</name>
</gene>
<evidence type="ECO:0000313" key="3">
    <source>
        <dbReference type="Proteomes" id="UP001058120"/>
    </source>
</evidence>
<dbReference type="Proteomes" id="UP001058120">
    <property type="component" value="Chromosome"/>
</dbReference>
<proteinExistence type="predicted"/>
<reference evidence="2" key="1">
    <citation type="submission" date="2020-12" db="EMBL/GenBank/DDBJ databases">
        <title>Taurinivorans muris gen. nov., sp. nov., fundamental and realized metabolic niche of a ubiquitous sulfidogenic bacterium in the murine intestine.</title>
        <authorList>
            <person name="Ye H."/>
            <person name="Hanson B.T."/>
            <person name="Loy A."/>
        </authorList>
    </citation>
    <scope>NUCLEOTIDE SEQUENCE</scope>
    <source>
        <strain evidence="2">LT0009</strain>
    </source>
</reference>
<sequence length="377" mass="44929">MSTNTSVQEFNSLSEIAQHYRDILEKKKYIICFAHNGTGKTRLSMEFKNIGKQLNQNQPEELQRDTLYFNAFTEDLFVWDNDLENDNQRVLRLNSQSKFFNGLHELPMEEKIQFFLRELADFDFKIDYNNSQVSFYREFSETMIEENIKISRGEENIFKWCFFLAIVQLALDGEQAYRWVKYIYIDDPISSLDEHNSINVAYQINKIMTHQERIRFIISTHHSLFFNVISHFFKKSNEVAKLYLHYKKSKKIFKIVNIEGTPFFHHIALLAGLDSAIREDKLYTYHFNTLRTLLEKTASFHGYTEFGDCIIVDEDSERDKERKKVIYSRLLHSMSHGGHSLFEPVEMVDDNKQNFKELFYDFLKNYKFNKNTVRKLG</sequence>
<accession>A0ABY5Y0Y6</accession>
<dbReference type="Gene3D" id="3.40.50.300">
    <property type="entry name" value="P-loop containing nucleotide triphosphate hydrolases"/>
    <property type="match status" value="1"/>
</dbReference>
<protein>
    <submittedName>
        <fullName evidence="2">AAA family ATPase</fullName>
    </submittedName>
</protein>
<dbReference type="EMBL" id="CP065938">
    <property type="protein sequence ID" value="UWX05181.1"/>
    <property type="molecule type" value="Genomic_DNA"/>
</dbReference>
<dbReference type="Pfam" id="PF13166">
    <property type="entry name" value="AAA_13"/>
    <property type="match status" value="1"/>
</dbReference>
<organism evidence="2 3">
    <name type="scientific">Taurinivorans muris</name>
    <dbReference type="NCBI Taxonomy" id="2787751"/>
    <lineage>
        <taxon>Bacteria</taxon>
        <taxon>Pseudomonadati</taxon>
        <taxon>Thermodesulfobacteriota</taxon>
        <taxon>Desulfovibrionia</taxon>
        <taxon>Desulfovibrionales</taxon>
        <taxon>Desulfovibrionaceae</taxon>
        <taxon>Taurinivorans</taxon>
    </lineage>
</organism>
<dbReference type="RefSeq" id="WP_334314746.1">
    <property type="nucleotide sequence ID" value="NZ_CP065938.1"/>
</dbReference>
<dbReference type="InterPro" id="IPR026866">
    <property type="entry name" value="CR006_AAA"/>
</dbReference>
<dbReference type="InterPro" id="IPR027417">
    <property type="entry name" value="P-loop_NTPase"/>
</dbReference>
<evidence type="ECO:0000313" key="2">
    <source>
        <dbReference type="EMBL" id="UWX05181.1"/>
    </source>
</evidence>
<keyword evidence="3" id="KW-1185">Reference proteome</keyword>
<evidence type="ECO:0000259" key="1">
    <source>
        <dbReference type="Pfam" id="PF13166"/>
    </source>
</evidence>
<name>A0ABY5Y0Y6_9BACT</name>